<dbReference type="Gene3D" id="1.20.90.10">
    <property type="entry name" value="Phospholipase A2 domain"/>
    <property type="match status" value="1"/>
</dbReference>
<evidence type="ECO:0000259" key="4">
    <source>
        <dbReference type="Pfam" id="PF05826"/>
    </source>
</evidence>
<sequence>MSYSTSSLLLLLGLVLVASPQQEYCRKRFDVPLTTLSQTSTVDGLPNNSCDCVIRFHDEKNETLLQITIDPRETLLQCSFRSMTQFPSNHNLSEAIREQCSPARRPEAFDKRSIVISKASGKINSTEGSAFQNIIDGLIKWPGTKWCGPGNNAQTDDDYGEFVDTDKCCQQHDYCVDSLLPGASKNGFTNPYTYTISSCECDDMYAPISSPLIHYPTPDS</sequence>
<evidence type="ECO:0000256" key="2">
    <source>
        <dbReference type="ARBA" id="ARBA00022525"/>
    </source>
</evidence>
<keyword evidence="6" id="KW-1185">Reference proteome</keyword>
<proteinExistence type="predicted"/>
<dbReference type="InterPro" id="IPR016090">
    <property type="entry name" value="PLA2-like_dom"/>
</dbReference>
<dbReference type="InterPro" id="IPR033113">
    <property type="entry name" value="PLA2_histidine"/>
</dbReference>
<dbReference type="PANTHER" id="PTHR12253">
    <property type="entry name" value="RH14732P"/>
    <property type="match status" value="1"/>
</dbReference>
<dbReference type="AlphaFoldDB" id="A0ABD2QIH2"/>
<feature type="chain" id="PRO_5044757076" description="Phospholipase A2-like central domain-containing protein" evidence="3">
    <location>
        <begin position="21"/>
        <end position="220"/>
    </location>
</feature>
<dbReference type="PROSITE" id="PS00118">
    <property type="entry name" value="PA2_HIS"/>
    <property type="match status" value="1"/>
</dbReference>
<name>A0ABD2QIH2_9PLAT</name>
<comment type="subcellular location">
    <subcellularLocation>
        <location evidence="1">Secreted</location>
    </subcellularLocation>
</comment>
<gene>
    <name evidence="5" type="ORF">Ciccas_002131</name>
</gene>
<dbReference type="SUPFAM" id="SSF48619">
    <property type="entry name" value="Phospholipase A2, PLA2"/>
    <property type="match status" value="1"/>
</dbReference>
<dbReference type="Pfam" id="PF05826">
    <property type="entry name" value="Phospholip_A2_2"/>
    <property type="match status" value="1"/>
</dbReference>
<dbReference type="EMBL" id="JBJKFK010000159">
    <property type="protein sequence ID" value="KAL3319213.1"/>
    <property type="molecule type" value="Genomic_DNA"/>
</dbReference>
<dbReference type="Proteomes" id="UP001626550">
    <property type="component" value="Unassembled WGS sequence"/>
</dbReference>
<feature type="domain" description="Phospholipase A2-like central" evidence="4">
    <location>
        <begin position="141"/>
        <end position="205"/>
    </location>
</feature>
<evidence type="ECO:0000313" key="5">
    <source>
        <dbReference type="EMBL" id="KAL3319213.1"/>
    </source>
</evidence>
<evidence type="ECO:0000256" key="3">
    <source>
        <dbReference type="SAM" id="SignalP"/>
    </source>
</evidence>
<evidence type="ECO:0000256" key="1">
    <source>
        <dbReference type="ARBA" id="ARBA00004613"/>
    </source>
</evidence>
<dbReference type="GO" id="GO:0005576">
    <property type="term" value="C:extracellular region"/>
    <property type="evidence" value="ECO:0007669"/>
    <property type="project" value="UniProtKB-SubCell"/>
</dbReference>
<protein>
    <recommendedName>
        <fullName evidence="4">Phospholipase A2-like central domain-containing protein</fullName>
    </recommendedName>
</protein>
<feature type="signal peptide" evidence="3">
    <location>
        <begin position="1"/>
        <end position="20"/>
    </location>
</feature>
<comment type="caution">
    <text evidence="5">The sequence shown here is derived from an EMBL/GenBank/DDBJ whole genome shotgun (WGS) entry which is preliminary data.</text>
</comment>
<keyword evidence="3" id="KW-0732">Signal</keyword>
<dbReference type="InterPro" id="IPR036444">
    <property type="entry name" value="PLipase_A2_dom_sf"/>
</dbReference>
<accession>A0ABD2QIH2</accession>
<keyword evidence="2" id="KW-0964">Secreted</keyword>
<evidence type="ECO:0000313" key="6">
    <source>
        <dbReference type="Proteomes" id="UP001626550"/>
    </source>
</evidence>
<reference evidence="5 6" key="1">
    <citation type="submission" date="2024-11" db="EMBL/GenBank/DDBJ databases">
        <title>Adaptive evolution of stress response genes in parasites aligns with host niche diversity.</title>
        <authorList>
            <person name="Hahn C."/>
            <person name="Resl P."/>
        </authorList>
    </citation>
    <scope>NUCLEOTIDE SEQUENCE [LARGE SCALE GENOMIC DNA]</scope>
    <source>
        <strain evidence="5">EGGRZ-B1_66</strain>
        <tissue evidence="5">Body</tissue>
    </source>
</reference>
<organism evidence="5 6">
    <name type="scientific">Cichlidogyrus casuarinus</name>
    <dbReference type="NCBI Taxonomy" id="1844966"/>
    <lineage>
        <taxon>Eukaryota</taxon>
        <taxon>Metazoa</taxon>
        <taxon>Spiralia</taxon>
        <taxon>Lophotrochozoa</taxon>
        <taxon>Platyhelminthes</taxon>
        <taxon>Monogenea</taxon>
        <taxon>Monopisthocotylea</taxon>
        <taxon>Dactylogyridea</taxon>
        <taxon>Ancyrocephalidae</taxon>
        <taxon>Cichlidogyrus</taxon>
    </lineage>
</organism>